<feature type="non-terminal residue" evidence="1">
    <location>
        <position position="1"/>
    </location>
</feature>
<dbReference type="AlphaFoldDB" id="A0AAN4Z6F4"/>
<comment type="caution">
    <text evidence="1">The sequence shown here is derived from an EMBL/GenBank/DDBJ whole genome shotgun (WGS) entry which is preliminary data.</text>
</comment>
<reference evidence="2" key="1">
    <citation type="submission" date="2022-10" db="EMBL/GenBank/DDBJ databases">
        <title>Genome assembly of Pristionchus species.</title>
        <authorList>
            <person name="Yoshida K."/>
            <person name="Sommer R.J."/>
        </authorList>
    </citation>
    <scope>NUCLEOTIDE SEQUENCE [LARGE SCALE GENOMIC DNA]</scope>
    <source>
        <strain evidence="2">RS5460</strain>
    </source>
</reference>
<feature type="non-terminal residue" evidence="1">
    <location>
        <position position="88"/>
    </location>
</feature>
<dbReference type="EMBL" id="BTRK01000001">
    <property type="protein sequence ID" value="GMR33401.1"/>
    <property type="molecule type" value="Genomic_DNA"/>
</dbReference>
<sequence length="88" mass="9515">HSLCLVFSIAVVPVARGILTVLLSVSVEERRANTSVRALRAPEGLGVGVVPLVVLQLVLVLRHESTFIAIQLLLCRYVSTSVPKPIFL</sequence>
<protein>
    <submittedName>
        <fullName evidence="1">Uncharacterized protein</fullName>
    </submittedName>
</protein>
<proteinExistence type="predicted"/>
<name>A0AAN4Z6F4_9BILA</name>
<keyword evidence="2" id="KW-1185">Reference proteome</keyword>
<evidence type="ECO:0000313" key="1">
    <source>
        <dbReference type="EMBL" id="GMR33401.1"/>
    </source>
</evidence>
<dbReference type="Proteomes" id="UP001328107">
    <property type="component" value="Unassembled WGS sequence"/>
</dbReference>
<organism evidence="1 2">
    <name type="scientific">Pristionchus mayeri</name>
    <dbReference type="NCBI Taxonomy" id="1317129"/>
    <lineage>
        <taxon>Eukaryota</taxon>
        <taxon>Metazoa</taxon>
        <taxon>Ecdysozoa</taxon>
        <taxon>Nematoda</taxon>
        <taxon>Chromadorea</taxon>
        <taxon>Rhabditida</taxon>
        <taxon>Rhabditina</taxon>
        <taxon>Diplogasteromorpha</taxon>
        <taxon>Diplogasteroidea</taxon>
        <taxon>Neodiplogasteridae</taxon>
        <taxon>Pristionchus</taxon>
    </lineage>
</organism>
<accession>A0AAN4Z6F4</accession>
<evidence type="ECO:0000313" key="2">
    <source>
        <dbReference type="Proteomes" id="UP001328107"/>
    </source>
</evidence>
<gene>
    <name evidence="1" type="ORF">PMAYCL1PPCAC_03596</name>
</gene>